<dbReference type="EMBL" id="VSWC01000196">
    <property type="protein sequence ID" value="KAA1065917.1"/>
    <property type="molecule type" value="Genomic_DNA"/>
</dbReference>
<dbReference type="Proteomes" id="UP000324748">
    <property type="component" value="Unassembled WGS sequence"/>
</dbReference>
<dbReference type="Proteomes" id="UP000325313">
    <property type="component" value="Unassembled WGS sequence"/>
</dbReference>
<evidence type="ECO:0000313" key="3">
    <source>
        <dbReference type="Proteomes" id="UP000324748"/>
    </source>
</evidence>
<keyword evidence="3" id="KW-1185">Reference proteome</keyword>
<comment type="caution">
    <text evidence="2">The sequence shown here is derived from an EMBL/GenBank/DDBJ whole genome shotgun (WGS) entry which is preliminary data.</text>
</comment>
<proteinExistence type="predicted"/>
<dbReference type="CDD" id="cd00590">
    <property type="entry name" value="RRM_SF"/>
    <property type="match status" value="1"/>
</dbReference>
<dbReference type="GO" id="GO:0003676">
    <property type="term" value="F:nucleic acid binding"/>
    <property type="evidence" value="ECO:0007669"/>
    <property type="project" value="InterPro"/>
</dbReference>
<evidence type="ECO:0008006" key="5">
    <source>
        <dbReference type="Google" id="ProtNLM"/>
    </source>
</evidence>
<evidence type="ECO:0000313" key="1">
    <source>
        <dbReference type="EMBL" id="KAA1065917.1"/>
    </source>
</evidence>
<dbReference type="AlphaFoldDB" id="A0A5B0RX52"/>
<protein>
    <recommendedName>
        <fullName evidence="5">RRM domain-containing protein</fullName>
    </recommendedName>
</protein>
<reference evidence="3 4" key="1">
    <citation type="submission" date="2019-05" db="EMBL/GenBank/DDBJ databases">
        <title>Emergence of the Ug99 lineage of the wheat stem rust pathogen through somatic hybridization.</title>
        <authorList>
            <person name="Li F."/>
            <person name="Upadhyaya N.M."/>
            <person name="Sperschneider J."/>
            <person name="Matny O."/>
            <person name="Nguyen-Phuc H."/>
            <person name="Mago R."/>
            <person name="Raley C."/>
            <person name="Miller M.E."/>
            <person name="Silverstein K.A.T."/>
            <person name="Henningsen E."/>
            <person name="Hirsch C.D."/>
            <person name="Visser B."/>
            <person name="Pretorius Z.A."/>
            <person name="Steffenson B.J."/>
            <person name="Schwessinger B."/>
            <person name="Dodds P.N."/>
            <person name="Figueroa M."/>
        </authorList>
    </citation>
    <scope>NUCLEOTIDE SEQUENCE [LARGE SCALE GENOMIC DNA]</scope>
    <source>
        <strain evidence="1">21-0</strain>
        <strain evidence="2 4">Ug99</strain>
    </source>
</reference>
<organism evidence="2 4">
    <name type="scientific">Puccinia graminis f. sp. tritici</name>
    <dbReference type="NCBI Taxonomy" id="56615"/>
    <lineage>
        <taxon>Eukaryota</taxon>
        <taxon>Fungi</taxon>
        <taxon>Dikarya</taxon>
        <taxon>Basidiomycota</taxon>
        <taxon>Pucciniomycotina</taxon>
        <taxon>Pucciniomycetes</taxon>
        <taxon>Pucciniales</taxon>
        <taxon>Pucciniaceae</taxon>
        <taxon>Puccinia</taxon>
    </lineage>
</organism>
<accession>A0A5B0RX52</accession>
<evidence type="ECO:0000313" key="4">
    <source>
        <dbReference type="Proteomes" id="UP000325313"/>
    </source>
</evidence>
<dbReference type="OrthoDB" id="5374349at2759"/>
<gene>
    <name evidence="1" type="ORF">PGT21_015426</name>
    <name evidence="2" type="ORF">PGTUg99_020095</name>
</gene>
<dbReference type="EMBL" id="VDEP01000108">
    <property type="protein sequence ID" value="KAA1130546.1"/>
    <property type="molecule type" value="Genomic_DNA"/>
</dbReference>
<name>A0A5B0RX52_PUCGR</name>
<dbReference type="SUPFAM" id="SSF54928">
    <property type="entry name" value="RNA-binding domain, RBD"/>
    <property type="match status" value="1"/>
</dbReference>
<sequence>MKEARAQSLEPQNLKNSVRKPLLPGQLVLEFSFISQATIDRLNASNERWNQFLESFRADSERLHQEFERRQRRRYNRNKLFYLIHWEPVYRPPPNRRRPGTSVDDLQTALNVYGEIVHCFLLPSTDASLGAIIHFADHDTAQAAAADLDGTLPSSLFG</sequence>
<evidence type="ECO:0000313" key="2">
    <source>
        <dbReference type="EMBL" id="KAA1130546.1"/>
    </source>
</evidence>
<dbReference type="InterPro" id="IPR035979">
    <property type="entry name" value="RBD_domain_sf"/>
</dbReference>